<protein>
    <submittedName>
        <fullName evidence="1">Uncharacterized protein</fullName>
    </submittedName>
</protein>
<evidence type="ECO:0000313" key="1">
    <source>
        <dbReference type="EMBL" id="CAD7603341.1"/>
    </source>
</evidence>
<gene>
    <name evidence="1" type="ORF">TGEB3V08_LOCUS8727</name>
</gene>
<sequence length="145" mass="16547">MEREIGGRELPRSMTSRTSSIFQGHDLFLSRHLEPTNWRQILIHWICCCWPNDVLKPYIIVAAFRSAASEDVAVFTAILNVRSGSARRRCMDDLPLKLLTSLALSAVDVQTEEFINFMFMQSATLNVLKHNLLKPIRNAENTAEE</sequence>
<name>A0A7R9PQE5_TIMGE</name>
<dbReference type="AlphaFoldDB" id="A0A7R9PQE5"/>
<dbReference type="EMBL" id="OE843511">
    <property type="protein sequence ID" value="CAD7603341.1"/>
    <property type="molecule type" value="Genomic_DNA"/>
</dbReference>
<proteinExistence type="predicted"/>
<accession>A0A7R9PQE5</accession>
<reference evidence="1" key="1">
    <citation type="submission" date="2020-11" db="EMBL/GenBank/DDBJ databases">
        <authorList>
            <person name="Tran Van P."/>
        </authorList>
    </citation>
    <scope>NUCLEOTIDE SEQUENCE</scope>
</reference>
<organism evidence="1">
    <name type="scientific">Timema genevievae</name>
    <name type="common">Walking stick</name>
    <dbReference type="NCBI Taxonomy" id="629358"/>
    <lineage>
        <taxon>Eukaryota</taxon>
        <taxon>Metazoa</taxon>
        <taxon>Ecdysozoa</taxon>
        <taxon>Arthropoda</taxon>
        <taxon>Hexapoda</taxon>
        <taxon>Insecta</taxon>
        <taxon>Pterygota</taxon>
        <taxon>Neoptera</taxon>
        <taxon>Polyneoptera</taxon>
        <taxon>Phasmatodea</taxon>
        <taxon>Timematodea</taxon>
        <taxon>Timematoidea</taxon>
        <taxon>Timematidae</taxon>
        <taxon>Timema</taxon>
    </lineage>
</organism>